<dbReference type="PANTHER" id="PTHR35011:SF2">
    <property type="entry name" value="2,3-DIKETO-L-GULONATE TRAP TRANSPORTER SMALL PERMEASE PROTEIN YIAM"/>
    <property type="match status" value="1"/>
</dbReference>
<dbReference type="GO" id="GO:0005886">
    <property type="term" value="C:plasma membrane"/>
    <property type="evidence" value="ECO:0007669"/>
    <property type="project" value="UniProtKB-SubCell"/>
</dbReference>
<accession>A0A1G8I5A7</accession>
<keyword evidence="12" id="KW-1185">Reference proteome</keyword>
<feature type="transmembrane region" description="Helical" evidence="9">
    <location>
        <begin position="53"/>
        <end position="76"/>
    </location>
</feature>
<organism evidence="11 12">
    <name type="scientific">Alteribacillus bidgolensis</name>
    <dbReference type="NCBI Taxonomy" id="930129"/>
    <lineage>
        <taxon>Bacteria</taxon>
        <taxon>Bacillati</taxon>
        <taxon>Bacillota</taxon>
        <taxon>Bacilli</taxon>
        <taxon>Bacillales</taxon>
        <taxon>Bacillaceae</taxon>
        <taxon>Alteribacillus</taxon>
    </lineage>
</organism>
<protein>
    <submittedName>
        <fullName evidence="11">TRAP-type C4-dicarboxylate transport system, small permease component</fullName>
    </submittedName>
</protein>
<dbReference type="PANTHER" id="PTHR35011">
    <property type="entry name" value="2,3-DIKETO-L-GULONATE TRAP TRANSPORTER SMALL PERMEASE PROTEIN YIAM"/>
    <property type="match status" value="1"/>
</dbReference>
<dbReference type="AlphaFoldDB" id="A0A1G8I5A7"/>
<dbReference type="GO" id="GO:0015740">
    <property type="term" value="P:C4-dicarboxylate transport"/>
    <property type="evidence" value="ECO:0007669"/>
    <property type="project" value="TreeGrafter"/>
</dbReference>
<feature type="transmembrane region" description="Helical" evidence="9">
    <location>
        <begin position="12"/>
        <end position="33"/>
    </location>
</feature>
<reference evidence="11 12" key="1">
    <citation type="submission" date="2016-10" db="EMBL/GenBank/DDBJ databases">
        <authorList>
            <person name="de Groot N.N."/>
        </authorList>
    </citation>
    <scope>NUCLEOTIDE SEQUENCE [LARGE SCALE GENOMIC DNA]</scope>
    <source>
        <strain evidence="12">P4B,CCM 7963,CECT 7998,DSM 25260,IBRC-M 10614,KCTC 13821</strain>
    </source>
</reference>
<feature type="transmembrane region" description="Helical" evidence="9">
    <location>
        <begin position="129"/>
        <end position="149"/>
    </location>
</feature>
<evidence type="ECO:0000256" key="7">
    <source>
        <dbReference type="ARBA" id="ARBA00023136"/>
    </source>
</evidence>
<gene>
    <name evidence="11" type="ORF">SAMN05216352_10534</name>
</gene>
<evidence type="ECO:0000313" key="12">
    <source>
        <dbReference type="Proteomes" id="UP000199017"/>
    </source>
</evidence>
<dbReference type="Proteomes" id="UP000199017">
    <property type="component" value="Unassembled WGS sequence"/>
</dbReference>
<comment type="similarity">
    <text evidence="8">Belongs to the TRAP transporter small permease family.</text>
</comment>
<evidence type="ECO:0000259" key="10">
    <source>
        <dbReference type="Pfam" id="PF04290"/>
    </source>
</evidence>
<evidence type="ECO:0000256" key="5">
    <source>
        <dbReference type="ARBA" id="ARBA00022692"/>
    </source>
</evidence>
<feature type="domain" description="Tripartite ATP-independent periplasmic transporters DctQ component" evidence="10">
    <location>
        <begin position="24"/>
        <end position="151"/>
    </location>
</feature>
<evidence type="ECO:0000256" key="8">
    <source>
        <dbReference type="ARBA" id="ARBA00038436"/>
    </source>
</evidence>
<evidence type="ECO:0000256" key="6">
    <source>
        <dbReference type="ARBA" id="ARBA00022989"/>
    </source>
</evidence>
<comment type="subcellular location">
    <subcellularLocation>
        <location evidence="1">Cell inner membrane</location>
        <topology evidence="1">Multi-pass membrane protein</topology>
    </subcellularLocation>
</comment>
<evidence type="ECO:0000256" key="2">
    <source>
        <dbReference type="ARBA" id="ARBA00022448"/>
    </source>
</evidence>
<keyword evidence="7 9" id="KW-0472">Membrane</keyword>
<evidence type="ECO:0000256" key="9">
    <source>
        <dbReference type="SAM" id="Phobius"/>
    </source>
</evidence>
<dbReference type="Pfam" id="PF04290">
    <property type="entry name" value="DctQ"/>
    <property type="match status" value="1"/>
</dbReference>
<keyword evidence="5 9" id="KW-0812">Transmembrane</keyword>
<evidence type="ECO:0000256" key="3">
    <source>
        <dbReference type="ARBA" id="ARBA00022475"/>
    </source>
</evidence>
<evidence type="ECO:0000256" key="4">
    <source>
        <dbReference type="ARBA" id="ARBA00022519"/>
    </source>
</evidence>
<dbReference type="GO" id="GO:0022857">
    <property type="term" value="F:transmembrane transporter activity"/>
    <property type="evidence" value="ECO:0007669"/>
    <property type="project" value="TreeGrafter"/>
</dbReference>
<dbReference type="STRING" id="930129.SAMN05216352_10534"/>
<dbReference type="EMBL" id="FNDU01000005">
    <property type="protein sequence ID" value="SDI13790.1"/>
    <property type="molecule type" value="Genomic_DNA"/>
</dbReference>
<dbReference type="InterPro" id="IPR007387">
    <property type="entry name" value="TRAP_DctQ"/>
</dbReference>
<evidence type="ECO:0000313" key="11">
    <source>
        <dbReference type="EMBL" id="SDI13790.1"/>
    </source>
</evidence>
<dbReference type="RefSeq" id="WP_175488349.1">
    <property type="nucleotide sequence ID" value="NZ_FNDU01000005.1"/>
</dbReference>
<name>A0A1G8I5A7_9BACI</name>
<keyword evidence="3" id="KW-1003">Cell membrane</keyword>
<keyword evidence="2" id="KW-0813">Transport</keyword>
<sequence length="172" mass="19395">MLNKMKTLISRIVMIVASILTVIMVAGAFWQVFSRYVLGDPSVYTEELLKFLLIWVALLGAAYAFSVNEHLAIVFLKNKLKDKKALTLQWLIDGLVIAFCIAVLIIGGWDLSNSTMGQLTPILNISMGWVYMILPISGCLIIFFQLINISERKKELKNREQSAQTEGEVIRE</sequence>
<proteinExistence type="inferred from homology"/>
<feature type="transmembrane region" description="Helical" evidence="9">
    <location>
        <begin position="88"/>
        <end position="109"/>
    </location>
</feature>
<evidence type="ECO:0000256" key="1">
    <source>
        <dbReference type="ARBA" id="ARBA00004429"/>
    </source>
</evidence>
<keyword evidence="4" id="KW-0997">Cell inner membrane</keyword>
<keyword evidence="6 9" id="KW-1133">Transmembrane helix</keyword>
<dbReference type="InterPro" id="IPR055348">
    <property type="entry name" value="DctQ"/>
</dbReference>